<dbReference type="OrthoDB" id="637682at2759"/>
<dbReference type="FunFam" id="1.25.70.10:FF:000026">
    <property type="entry name" value="Mitochondrial transcription termination factor family protein"/>
    <property type="match status" value="1"/>
</dbReference>
<keyword evidence="5" id="KW-1185">Reference proteome</keyword>
<dbReference type="Proteomes" id="UP000237000">
    <property type="component" value="Unassembled WGS sequence"/>
</dbReference>
<organism evidence="4 5">
    <name type="scientific">Trema orientale</name>
    <name type="common">Charcoal tree</name>
    <name type="synonym">Celtis orientalis</name>
    <dbReference type="NCBI Taxonomy" id="63057"/>
    <lineage>
        <taxon>Eukaryota</taxon>
        <taxon>Viridiplantae</taxon>
        <taxon>Streptophyta</taxon>
        <taxon>Embryophyta</taxon>
        <taxon>Tracheophyta</taxon>
        <taxon>Spermatophyta</taxon>
        <taxon>Magnoliopsida</taxon>
        <taxon>eudicotyledons</taxon>
        <taxon>Gunneridae</taxon>
        <taxon>Pentapetalae</taxon>
        <taxon>rosids</taxon>
        <taxon>fabids</taxon>
        <taxon>Rosales</taxon>
        <taxon>Cannabaceae</taxon>
        <taxon>Trema</taxon>
    </lineage>
</organism>
<evidence type="ECO:0000313" key="5">
    <source>
        <dbReference type="Proteomes" id="UP000237000"/>
    </source>
</evidence>
<keyword evidence="3" id="KW-0809">Transit peptide</keyword>
<dbReference type="PANTHER" id="PTHR13068:SF223">
    <property type="entry name" value="MITOCHONDRIAL TRANSCRIPTION TERMINATION FACTOR FAMILY PROTEIN"/>
    <property type="match status" value="1"/>
</dbReference>
<dbReference type="SMART" id="SM00733">
    <property type="entry name" value="Mterf"/>
    <property type="match status" value="6"/>
</dbReference>
<name>A0A2P5BQY1_TREOI</name>
<keyword evidence="2" id="KW-0804">Transcription</keyword>
<dbReference type="InterPro" id="IPR038538">
    <property type="entry name" value="MTERF_sf"/>
</dbReference>
<evidence type="ECO:0000256" key="2">
    <source>
        <dbReference type="ARBA" id="ARBA00022472"/>
    </source>
</evidence>
<dbReference type="GO" id="GO:0006353">
    <property type="term" value="P:DNA-templated transcription termination"/>
    <property type="evidence" value="ECO:0007669"/>
    <property type="project" value="UniProtKB-KW"/>
</dbReference>
<proteinExistence type="inferred from homology"/>
<protein>
    <submittedName>
        <fullName evidence="4">Mitochodrial transcription termination factor</fullName>
    </submittedName>
</protein>
<evidence type="ECO:0000256" key="1">
    <source>
        <dbReference type="ARBA" id="ARBA00007692"/>
    </source>
</evidence>
<evidence type="ECO:0000256" key="3">
    <source>
        <dbReference type="ARBA" id="ARBA00022946"/>
    </source>
</evidence>
<dbReference type="GO" id="GO:0003676">
    <property type="term" value="F:nucleic acid binding"/>
    <property type="evidence" value="ECO:0007669"/>
    <property type="project" value="InterPro"/>
</dbReference>
<dbReference type="Gene3D" id="1.25.70.10">
    <property type="entry name" value="Transcription termination factor 3, mitochondrial"/>
    <property type="match status" value="1"/>
</dbReference>
<dbReference type="EMBL" id="JXTC01000477">
    <property type="protein sequence ID" value="PON51186.1"/>
    <property type="molecule type" value="Genomic_DNA"/>
</dbReference>
<comment type="caution">
    <text evidence="4">The sequence shown here is derived from an EMBL/GenBank/DDBJ whole genome shotgun (WGS) entry which is preliminary data.</text>
</comment>
<comment type="similarity">
    <text evidence="1">Belongs to the mTERF family.</text>
</comment>
<dbReference type="Pfam" id="PF02536">
    <property type="entry name" value="mTERF"/>
    <property type="match status" value="1"/>
</dbReference>
<dbReference type="FunCoup" id="A0A2P5BQY1">
    <property type="interactions" value="48"/>
</dbReference>
<dbReference type="InParanoid" id="A0A2P5BQY1"/>
<dbReference type="AlphaFoldDB" id="A0A2P5BQY1"/>
<keyword evidence="2" id="KW-0806">Transcription termination</keyword>
<dbReference type="PANTHER" id="PTHR13068">
    <property type="entry name" value="CGI-12 PROTEIN-RELATED"/>
    <property type="match status" value="1"/>
</dbReference>
<keyword evidence="2" id="KW-0805">Transcription regulation</keyword>
<gene>
    <name evidence="4" type="ORF">TorRG33x02_312000</name>
</gene>
<evidence type="ECO:0000313" key="4">
    <source>
        <dbReference type="EMBL" id="PON51186.1"/>
    </source>
</evidence>
<reference evidence="5" key="1">
    <citation type="submission" date="2016-06" db="EMBL/GenBank/DDBJ databases">
        <title>Parallel loss of symbiosis genes in relatives of nitrogen-fixing non-legume Parasponia.</title>
        <authorList>
            <person name="Van Velzen R."/>
            <person name="Holmer R."/>
            <person name="Bu F."/>
            <person name="Rutten L."/>
            <person name="Van Zeijl A."/>
            <person name="Liu W."/>
            <person name="Santuari L."/>
            <person name="Cao Q."/>
            <person name="Sharma T."/>
            <person name="Shen D."/>
            <person name="Roswanjaya Y."/>
            <person name="Wardhani T."/>
            <person name="Kalhor M.S."/>
            <person name="Jansen J."/>
            <person name="Van den Hoogen J."/>
            <person name="Gungor B."/>
            <person name="Hartog M."/>
            <person name="Hontelez J."/>
            <person name="Verver J."/>
            <person name="Yang W.-C."/>
            <person name="Schijlen E."/>
            <person name="Repin R."/>
            <person name="Schilthuizen M."/>
            <person name="Schranz E."/>
            <person name="Heidstra R."/>
            <person name="Miyata K."/>
            <person name="Fedorova E."/>
            <person name="Kohlen W."/>
            <person name="Bisseling T."/>
            <person name="Smit S."/>
            <person name="Geurts R."/>
        </authorList>
    </citation>
    <scope>NUCLEOTIDE SEQUENCE [LARGE SCALE GENOMIC DNA]</scope>
    <source>
        <strain evidence="5">cv. RG33-2</strain>
    </source>
</reference>
<sequence length="382" mass="43734">MKSGFGVFMKLRRVLLPETLNLFSLPRRVVFETRIFCSTTTCSTNCQAEVASVKEEGEGHSKGSREVLRSWGCSEGDISKMFVRRPSLRNADLAQLQSKLNLLSGLGISASELVKIINCRPRFLSCRINRCFDERLQFLMTLFESNEVLVKAIVRNPSLLTYDFQNRIKPTIALYKEMGLSKKDLTAMLLLRPTLIPRTSFDDEKLEYIRKTGLSHNSKMYKYIVTLIGVSRLETIRRKVANLEKFGFTEGEVFGLLGRSPLVLTLSVDKVQRNMTFILGTMKLEAEVILEHPNLLYSNLEAVLKPRFLLMEKMKEMGLELQIKGPDILRALRMKEKRFLKAFVDCHPKDVAVELMEFYISAKGIKRLAVTSKKNFHQGFPF</sequence>
<dbReference type="InterPro" id="IPR003690">
    <property type="entry name" value="MTERF"/>
</dbReference>
<accession>A0A2P5BQY1</accession>